<reference evidence="2" key="2">
    <citation type="submission" date="2023-06" db="EMBL/GenBank/DDBJ databases">
        <authorList>
            <person name="Ma L."/>
            <person name="Liu K.-W."/>
            <person name="Li Z."/>
            <person name="Hsiao Y.-Y."/>
            <person name="Qi Y."/>
            <person name="Fu T."/>
            <person name="Tang G."/>
            <person name="Zhang D."/>
            <person name="Sun W.-H."/>
            <person name="Liu D.-K."/>
            <person name="Li Y."/>
            <person name="Chen G.-Z."/>
            <person name="Liu X.-D."/>
            <person name="Liao X.-Y."/>
            <person name="Jiang Y.-T."/>
            <person name="Yu X."/>
            <person name="Hao Y."/>
            <person name="Huang J."/>
            <person name="Zhao X.-W."/>
            <person name="Ke S."/>
            <person name="Chen Y.-Y."/>
            <person name="Wu W.-L."/>
            <person name="Hsu J.-L."/>
            <person name="Lin Y.-F."/>
            <person name="Huang M.-D."/>
            <person name="Li C.-Y."/>
            <person name="Huang L."/>
            <person name="Wang Z.-W."/>
            <person name="Zhao X."/>
            <person name="Zhong W.-Y."/>
            <person name="Peng D.-H."/>
            <person name="Ahmad S."/>
            <person name="Lan S."/>
            <person name="Zhang J.-S."/>
            <person name="Tsai W.-C."/>
            <person name="Van De Peer Y."/>
            <person name="Liu Z.-J."/>
        </authorList>
    </citation>
    <scope>NUCLEOTIDE SEQUENCE</scope>
    <source>
        <strain evidence="2">SCP</strain>
        <tissue evidence="2">Leaves</tissue>
    </source>
</reference>
<accession>A0AAV9AXN5</accession>
<sequence>MNRVGVSPNGLSLCDDAASLFGTDRREPLCCPKPRRLSIAVIDSIRPLRWQLRTDLNESRAGADIMDLILAKESYGYDRAGSVASSPPFFCGSPPSRAENPVVQDARFGEANPMAASPVQSGFSPSMSPRKACSTSRSKFGLTQAAVRVEGFDPDRRGRGITAVA</sequence>
<gene>
    <name evidence="2" type="ORF">QJS04_geneDACA017653</name>
</gene>
<dbReference type="PANTHER" id="PTHR33384:SF1">
    <property type="entry name" value="EXPRESSED PROTEIN"/>
    <property type="match status" value="1"/>
</dbReference>
<reference evidence="2" key="1">
    <citation type="journal article" date="2023" name="Nat. Commun.">
        <title>Diploid and tetraploid genomes of Acorus and the evolution of monocots.</title>
        <authorList>
            <person name="Ma L."/>
            <person name="Liu K.W."/>
            <person name="Li Z."/>
            <person name="Hsiao Y.Y."/>
            <person name="Qi Y."/>
            <person name="Fu T."/>
            <person name="Tang G.D."/>
            <person name="Zhang D."/>
            <person name="Sun W.H."/>
            <person name="Liu D.K."/>
            <person name="Li Y."/>
            <person name="Chen G.Z."/>
            <person name="Liu X.D."/>
            <person name="Liao X.Y."/>
            <person name="Jiang Y.T."/>
            <person name="Yu X."/>
            <person name="Hao Y."/>
            <person name="Huang J."/>
            <person name="Zhao X.W."/>
            <person name="Ke S."/>
            <person name="Chen Y.Y."/>
            <person name="Wu W.L."/>
            <person name="Hsu J.L."/>
            <person name="Lin Y.F."/>
            <person name="Huang M.D."/>
            <person name="Li C.Y."/>
            <person name="Huang L."/>
            <person name="Wang Z.W."/>
            <person name="Zhao X."/>
            <person name="Zhong W.Y."/>
            <person name="Peng D.H."/>
            <person name="Ahmad S."/>
            <person name="Lan S."/>
            <person name="Zhang J.S."/>
            <person name="Tsai W.C."/>
            <person name="Van de Peer Y."/>
            <person name="Liu Z.J."/>
        </authorList>
    </citation>
    <scope>NUCLEOTIDE SEQUENCE</scope>
    <source>
        <strain evidence="2">SCP</strain>
    </source>
</reference>
<keyword evidence="3" id="KW-1185">Reference proteome</keyword>
<evidence type="ECO:0000256" key="1">
    <source>
        <dbReference type="SAM" id="MobiDB-lite"/>
    </source>
</evidence>
<dbReference type="Proteomes" id="UP001179952">
    <property type="component" value="Unassembled WGS sequence"/>
</dbReference>
<dbReference type="AlphaFoldDB" id="A0AAV9AXN5"/>
<dbReference type="EMBL" id="JAUJYN010000006">
    <property type="protein sequence ID" value="KAK1269034.1"/>
    <property type="molecule type" value="Genomic_DNA"/>
</dbReference>
<dbReference type="PANTHER" id="PTHR33384">
    <property type="entry name" value="EXPRESSED PROTEIN"/>
    <property type="match status" value="1"/>
</dbReference>
<evidence type="ECO:0000313" key="3">
    <source>
        <dbReference type="Proteomes" id="UP001179952"/>
    </source>
</evidence>
<comment type="caution">
    <text evidence="2">The sequence shown here is derived from an EMBL/GenBank/DDBJ whole genome shotgun (WGS) entry which is preliminary data.</text>
</comment>
<feature type="compositionally biased region" description="Polar residues" evidence="1">
    <location>
        <begin position="118"/>
        <end position="136"/>
    </location>
</feature>
<protein>
    <submittedName>
        <fullName evidence="2">Uncharacterized protein</fullName>
    </submittedName>
</protein>
<evidence type="ECO:0000313" key="2">
    <source>
        <dbReference type="EMBL" id="KAK1269034.1"/>
    </source>
</evidence>
<name>A0AAV9AXN5_ACOGR</name>
<organism evidence="2 3">
    <name type="scientific">Acorus gramineus</name>
    <name type="common">Dwarf sweet flag</name>
    <dbReference type="NCBI Taxonomy" id="55184"/>
    <lineage>
        <taxon>Eukaryota</taxon>
        <taxon>Viridiplantae</taxon>
        <taxon>Streptophyta</taxon>
        <taxon>Embryophyta</taxon>
        <taxon>Tracheophyta</taxon>
        <taxon>Spermatophyta</taxon>
        <taxon>Magnoliopsida</taxon>
        <taxon>Liliopsida</taxon>
        <taxon>Acoraceae</taxon>
        <taxon>Acorus</taxon>
    </lineage>
</organism>
<proteinExistence type="predicted"/>
<feature type="region of interest" description="Disordered" evidence="1">
    <location>
        <begin position="114"/>
        <end position="136"/>
    </location>
</feature>